<dbReference type="Gene3D" id="3.40.50.150">
    <property type="entry name" value="Vaccinia Virus protein VP39"/>
    <property type="match status" value="1"/>
</dbReference>
<name>A0A3N4J2V9_ASCIM</name>
<dbReference type="InterPro" id="IPR025714">
    <property type="entry name" value="Methyltranfer_dom"/>
</dbReference>
<evidence type="ECO:0000259" key="1">
    <source>
        <dbReference type="Pfam" id="PF13679"/>
    </source>
</evidence>
<dbReference type="PANTHER" id="PTHR12496">
    <property type="entry name" value="CGI-41 METHYLTRANSFERASE"/>
    <property type="match status" value="1"/>
</dbReference>
<dbReference type="PANTHER" id="PTHR12496:SF0">
    <property type="entry name" value="METHYLTRANSFERASE DOMAIN-CONTAINING PROTEIN"/>
    <property type="match status" value="1"/>
</dbReference>
<keyword evidence="3" id="KW-1185">Reference proteome</keyword>
<feature type="domain" description="Methyltransferase" evidence="1">
    <location>
        <begin position="156"/>
        <end position="342"/>
    </location>
</feature>
<gene>
    <name evidence="2" type="ORF">BJ508DRAFT_410081</name>
</gene>
<dbReference type="STRING" id="1160509.A0A3N4J2V9"/>
<reference evidence="2 3" key="1">
    <citation type="journal article" date="2018" name="Nat. Ecol. Evol.">
        <title>Pezizomycetes genomes reveal the molecular basis of ectomycorrhizal truffle lifestyle.</title>
        <authorList>
            <person name="Murat C."/>
            <person name="Payen T."/>
            <person name="Noel B."/>
            <person name="Kuo A."/>
            <person name="Morin E."/>
            <person name="Chen J."/>
            <person name="Kohler A."/>
            <person name="Krizsan K."/>
            <person name="Balestrini R."/>
            <person name="Da Silva C."/>
            <person name="Montanini B."/>
            <person name="Hainaut M."/>
            <person name="Levati E."/>
            <person name="Barry K.W."/>
            <person name="Belfiori B."/>
            <person name="Cichocki N."/>
            <person name="Clum A."/>
            <person name="Dockter R.B."/>
            <person name="Fauchery L."/>
            <person name="Guy J."/>
            <person name="Iotti M."/>
            <person name="Le Tacon F."/>
            <person name="Lindquist E.A."/>
            <person name="Lipzen A."/>
            <person name="Malagnac F."/>
            <person name="Mello A."/>
            <person name="Molinier V."/>
            <person name="Miyauchi S."/>
            <person name="Poulain J."/>
            <person name="Riccioni C."/>
            <person name="Rubini A."/>
            <person name="Sitrit Y."/>
            <person name="Splivallo R."/>
            <person name="Traeger S."/>
            <person name="Wang M."/>
            <person name="Zifcakova L."/>
            <person name="Wipf D."/>
            <person name="Zambonelli A."/>
            <person name="Paolocci F."/>
            <person name="Nowrousian M."/>
            <person name="Ottonello S."/>
            <person name="Baldrian P."/>
            <person name="Spatafora J.W."/>
            <person name="Henrissat B."/>
            <person name="Nagy L.G."/>
            <person name="Aury J.M."/>
            <person name="Wincker P."/>
            <person name="Grigoriev I.V."/>
            <person name="Bonfante P."/>
            <person name="Martin F.M."/>
        </authorList>
    </citation>
    <scope>NUCLEOTIDE SEQUENCE [LARGE SCALE GENOMIC DNA]</scope>
    <source>
        <strain evidence="2 3">RN42</strain>
    </source>
</reference>
<accession>A0A3N4J2V9</accession>
<dbReference type="InterPro" id="IPR052220">
    <property type="entry name" value="METTL25"/>
</dbReference>
<dbReference type="InterPro" id="IPR029063">
    <property type="entry name" value="SAM-dependent_MTases_sf"/>
</dbReference>
<dbReference type="SUPFAM" id="SSF53335">
    <property type="entry name" value="S-adenosyl-L-methionine-dependent methyltransferases"/>
    <property type="match status" value="1"/>
</dbReference>
<dbReference type="OrthoDB" id="10258156at2759"/>
<dbReference type="EMBL" id="ML119645">
    <property type="protein sequence ID" value="RPA88214.1"/>
    <property type="molecule type" value="Genomic_DNA"/>
</dbReference>
<dbReference type="Pfam" id="PF13679">
    <property type="entry name" value="Methyltransf_32"/>
    <property type="match status" value="1"/>
</dbReference>
<dbReference type="Proteomes" id="UP000275078">
    <property type="component" value="Unassembled WGS sequence"/>
</dbReference>
<organism evidence="2 3">
    <name type="scientific">Ascobolus immersus RN42</name>
    <dbReference type="NCBI Taxonomy" id="1160509"/>
    <lineage>
        <taxon>Eukaryota</taxon>
        <taxon>Fungi</taxon>
        <taxon>Dikarya</taxon>
        <taxon>Ascomycota</taxon>
        <taxon>Pezizomycotina</taxon>
        <taxon>Pezizomycetes</taxon>
        <taxon>Pezizales</taxon>
        <taxon>Ascobolaceae</taxon>
        <taxon>Ascobolus</taxon>
    </lineage>
</organism>
<evidence type="ECO:0000313" key="3">
    <source>
        <dbReference type="Proteomes" id="UP000275078"/>
    </source>
</evidence>
<sequence>MPRATSPPPSESTTIPLPQAHSLPIPGDFDNVDDYIEHLIELHKQPFIATLCGGVHILDFFARDPPYDVYTQVLPQAWCTFLESLEMSQILELLLHSSTETILSTPNIPADFATWIIEVRKGCLNRDYTPPARNNQRRPDGLKSKEANLFVGMKEKKIHEVAHFADFVDDFASSIEEAERPTHIVDFGSGQGYLPRLLAVRYGWDVVGLEGREENLKGAREMDAFVLNREQKARRSGPRKTKGQRAAERRAKAAECCGCEDAEENEEELVEFGKVDYIHTFIESGDLNHILPHLPPEPTPKLTIISLHSCGNLLHHALKSLVETPNVTSLAVIGCCYNLMTERYGTTYKPPLRVITTPYLFQTADENGYPLSHFLREEEPQPEGRAVEKAKVHLNITARSMACQAIQNWTNETSDAFFTRHFYRALLQRVLVDRKIVNVSRKPAPEPEVKTEVEANGETKELPKGTPIIIGSLRKPAYASFKSYVTHAMPKIKALLPHLPESQFQIPDEEVEGYTERFGDRRKQLCIIWTLMAFVAGLVESLILVDRLKFCEEVFAEEERKWRESGPKEGKKWVRGRAWVRVGFEFEHSPRNLVICAVKGHEVDA</sequence>
<protein>
    <recommendedName>
        <fullName evidence="1">Methyltransferase domain-containing protein</fullName>
    </recommendedName>
</protein>
<evidence type="ECO:0000313" key="2">
    <source>
        <dbReference type="EMBL" id="RPA88214.1"/>
    </source>
</evidence>
<proteinExistence type="predicted"/>
<dbReference type="AlphaFoldDB" id="A0A3N4J2V9"/>